<feature type="compositionally biased region" description="Basic and acidic residues" evidence="1">
    <location>
        <begin position="167"/>
        <end position="180"/>
    </location>
</feature>
<name>Q55538_SYNY3</name>
<dbReference type="eggNOG" id="COG3688">
    <property type="taxonomic scope" value="Bacteria"/>
</dbReference>
<dbReference type="EMBL" id="BA000022">
    <property type="protein sequence ID" value="BAA10033.1"/>
    <property type="molecule type" value="Genomic_DNA"/>
</dbReference>
<dbReference type="AlphaFoldDB" id="Q55538"/>
<reference evidence="2 3" key="2">
    <citation type="journal article" date="1996" name="DNA Res.">
        <title>Sequence analysis of the genome of the unicellular cyanobacterium Synechocystis sp. strain PCC6803. II. Sequence determination of the entire genome and assignment of potential protein-coding regions.</title>
        <authorList>
            <person name="Kaneko T."/>
            <person name="Sato S."/>
            <person name="Kotani H."/>
            <person name="Tanaka A."/>
            <person name="Asamizu E."/>
            <person name="Nakamura Y."/>
            <person name="Miyajima N."/>
            <person name="Hirosawa M."/>
            <person name="Sugiura M."/>
            <person name="Sasamoto S."/>
            <person name="Kimura T."/>
            <person name="Hosouchi T."/>
            <person name="Matsuno A."/>
            <person name="Muraki A."/>
            <person name="Nakazaki N."/>
            <person name="Naruo K."/>
            <person name="Okumura S."/>
            <person name="Shimpo S."/>
            <person name="Takeuchi C."/>
            <person name="Wada T."/>
            <person name="Watanabe A."/>
            <person name="Yamada M."/>
            <person name="Yasuda M."/>
            <person name="Tabata S."/>
        </authorList>
    </citation>
    <scope>NUCLEOTIDE SEQUENCE [LARGE SCALE GENOMIC DNA]</scope>
    <source>
        <strain evidence="3">ATCC 27184 / PCC 6803 / Kazusa</strain>
    </source>
</reference>
<dbReference type="SMR" id="Q55538"/>
<dbReference type="FunCoup" id="Q55538">
    <property type="interactions" value="22"/>
</dbReference>
<dbReference type="Proteomes" id="UP000001425">
    <property type="component" value="Chromosome"/>
</dbReference>
<dbReference type="IntAct" id="Q55538">
    <property type="interactions" value="1"/>
</dbReference>
<evidence type="ECO:0000313" key="2">
    <source>
        <dbReference type="EMBL" id="BAA10033.1"/>
    </source>
</evidence>
<dbReference type="STRING" id="1148.gene:10499525"/>
<protein>
    <submittedName>
        <fullName evidence="2">Sll0297 protein</fullName>
    </submittedName>
</protein>
<keyword evidence="3" id="KW-1185">Reference proteome</keyword>
<sequence>MKPPTYNALLLVDGYNIIGQWNHLKQTRERFGLEMARQTLIDELISYSSHQGYQTQVVFDAQYQQSPASQEHPSPHLSIHYTAWLQTADTFIEKRCAHYRRHTYEYPGRVIVATSDRAQQLTVVGYGAEWMSAHLLAQEVDQSRAQVRQQAKQYGKKSQRRSPKGKPLGEKQRGWVHKLDPSVREKLSQWRYGVD</sequence>
<evidence type="ECO:0000256" key="1">
    <source>
        <dbReference type="SAM" id="MobiDB-lite"/>
    </source>
</evidence>
<dbReference type="KEGG" id="syn:sll0297"/>
<dbReference type="Pfam" id="PF05991">
    <property type="entry name" value="NYN_YacP"/>
    <property type="match status" value="1"/>
</dbReference>
<evidence type="ECO:0000313" key="3">
    <source>
        <dbReference type="Proteomes" id="UP000001425"/>
    </source>
</evidence>
<dbReference type="InParanoid" id="Q55538"/>
<organism evidence="2 3">
    <name type="scientific">Synechocystis sp. (strain ATCC 27184 / PCC 6803 / Kazusa)</name>
    <dbReference type="NCBI Taxonomy" id="1111708"/>
    <lineage>
        <taxon>Bacteria</taxon>
        <taxon>Bacillati</taxon>
        <taxon>Cyanobacteriota</taxon>
        <taxon>Cyanophyceae</taxon>
        <taxon>Synechococcales</taxon>
        <taxon>Merismopediaceae</taxon>
        <taxon>Synechocystis</taxon>
    </lineage>
</organism>
<reference evidence="2 3" key="1">
    <citation type="journal article" date="1995" name="DNA Res.">
        <title>Sequence analysis of the genome of the unicellular cyanobacterium Synechocystis sp. strain PCC6803. I. Sequence features in the 1 Mb region from map positions 64% to 92% of the genome.</title>
        <authorList>
            <person name="Kaneko T."/>
            <person name="Tanaka A."/>
            <person name="Sato S."/>
            <person name="Kotani H."/>
            <person name="Sazuka T."/>
            <person name="Miyajima N."/>
            <person name="Sugiura M."/>
            <person name="Tabata S."/>
        </authorList>
    </citation>
    <scope>NUCLEOTIDE SEQUENCE [LARGE SCALE GENOMIC DNA]</scope>
    <source>
        <strain evidence="3">ATCC 27184 / PCC 6803 / Kazusa</strain>
    </source>
</reference>
<dbReference type="EnsemblBacteria" id="BAA10033">
    <property type="protein sequence ID" value="BAA10033"/>
    <property type="gene ID" value="BAA10033"/>
</dbReference>
<dbReference type="PANTHER" id="PTHR34547">
    <property type="entry name" value="YACP-LIKE NYN DOMAIN PROTEIN"/>
    <property type="match status" value="1"/>
</dbReference>
<accession>Q55538</accession>
<proteinExistence type="predicted"/>
<dbReference type="PANTHER" id="PTHR34547:SF1">
    <property type="entry name" value="YACP-LIKE NYN DOMAIN PROTEIN"/>
    <property type="match status" value="1"/>
</dbReference>
<gene>
    <name evidence="2" type="ordered locus">sll0297</name>
</gene>
<feature type="region of interest" description="Disordered" evidence="1">
    <location>
        <begin position="151"/>
        <end position="180"/>
    </location>
</feature>
<dbReference type="PhylomeDB" id="Q55538"/>
<feature type="compositionally biased region" description="Basic residues" evidence="1">
    <location>
        <begin position="154"/>
        <end position="164"/>
    </location>
</feature>
<dbReference type="InterPro" id="IPR010298">
    <property type="entry name" value="YacP-like"/>
</dbReference>
<dbReference type="PIR" id="S76055">
    <property type="entry name" value="S76055"/>
</dbReference>
<dbReference type="CDD" id="cd10912">
    <property type="entry name" value="PIN_YacP-like"/>
    <property type="match status" value="1"/>
</dbReference>
<dbReference type="PaxDb" id="1148-1001411"/>